<feature type="signal peptide" evidence="5">
    <location>
        <begin position="1"/>
        <end position="20"/>
    </location>
</feature>
<name>A0A9D1W8E9_9SPHI</name>
<evidence type="ECO:0000256" key="5">
    <source>
        <dbReference type="SAM" id="SignalP"/>
    </source>
</evidence>
<dbReference type="PROSITE" id="PS00196">
    <property type="entry name" value="COPPER_BLUE"/>
    <property type="match status" value="1"/>
</dbReference>
<keyword evidence="1" id="KW-0813">Transport</keyword>
<reference evidence="7" key="1">
    <citation type="journal article" date="2021" name="PeerJ">
        <title>Extensive microbial diversity within the chicken gut microbiome revealed by metagenomics and culture.</title>
        <authorList>
            <person name="Gilroy R."/>
            <person name="Ravi A."/>
            <person name="Getino M."/>
            <person name="Pursley I."/>
            <person name="Horton D.L."/>
            <person name="Alikhan N.F."/>
            <person name="Baker D."/>
            <person name="Gharbi K."/>
            <person name="Hall N."/>
            <person name="Watson M."/>
            <person name="Adriaenssens E.M."/>
            <person name="Foster-Nyarko E."/>
            <person name="Jarju S."/>
            <person name="Secka A."/>
            <person name="Antonio M."/>
            <person name="Oren A."/>
            <person name="Chaudhuri R.R."/>
            <person name="La Ragione R."/>
            <person name="Hildebrand F."/>
            <person name="Pallen M.J."/>
        </authorList>
    </citation>
    <scope>NUCLEOTIDE SEQUENCE</scope>
    <source>
        <strain evidence="7">1719</strain>
    </source>
</reference>
<sequence>MKKKFIIPFVALAVAFSSCGGGGSQEEGSDSTTETTEEVAETPAAAETVPGVEDLEISNTLALEGNDQMKFDKDLFRVKAGEEITLTFTNVGELPKESMGHNVVILKPGVDVPTFGNEAVAASDNDYIPVTSMSSIIAHTKLLGPGEQDEITFTLDAPGVYTYICSFPGHFGIMQGKIVAE</sequence>
<dbReference type="InterPro" id="IPR014068">
    <property type="entry name" value="Azurin"/>
</dbReference>
<dbReference type="GO" id="GO:0009055">
    <property type="term" value="F:electron transfer activity"/>
    <property type="evidence" value="ECO:0007669"/>
    <property type="project" value="InterPro"/>
</dbReference>
<evidence type="ECO:0000256" key="1">
    <source>
        <dbReference type="ARBA" id="ARBA00022448"/>
    </source>
</evidence>
<dbReference type="SUPFAM" id="SSF49503">
    <property type="entry name" value="Cupredoxins"/>
    <property type="match status" value="1"/>
</dbReference>
<keyword evidence="5" id="KW-0732">Signal</keyword>
<dbReference type="EMBL" id="DXEZ01000163">
    <property type="protein sequence ID" value="HIX54539.1"/>
    <property type="molecule type" value="Genomic_DNA"/>
</dbReference>
<dbReference type="PANTHER" id="PTHR38439:SF2">
    <property type="entry name" value="OUTER MEMBRANE PROTEIN H.8"/>
    <property type="match status" value="1"/>
</dbReference>
<reference evidence="7" key="2">
    <citation type="submission" date="2021-04" db="EMBL/GenBank/DDBJ databases">
        <authorList>
            <person name="Gilroy R."/>
        </authorList>
    </citation>
    <scope>NUCLEOTIDE SEQUENCE</scope>
    <source>
        <strain evidence="7">1719</strain>
    </source>
</reference>
<feature type="domain" description="Blue (type 1) copper" evidence="6">
    <location>
        <begin position="64"/>
        <end position="179"/>
    </location>
</feature>
<dbReference type="PANTHER" id="PTHR38439">
    <property type="entry name" value="AURACYANIN-B"/>
    <property type="match status" value="1"/>
</dbReference>
<keyword evidence="3" id="KW-0249">Electron transport</keyword>
<evidence type="ECO:0000259" key="6">
    <source>
        <dbReference type="Pfam" id="PF00127"/>
    </source>
</evidence>
<dbReference type="PROSITE" id="PS51257">
    <property type="entry name" value="PROKAR_LIPOPROTEIN"/>
    <property type="match status" value="1"/>
</dbReference>
<dbReference type="GO" id="GO:0005507">
    <property type="term" value="F:copper ion binding"/>
    <property type="evidence" value="ECO:0007669"/>
    <property type="project" value="InterPro"/>
</dbReference>
<proteinExistence type="predicted"/>
<keyword evidence="4" id="KW-0186">Copper</keyword>
<gene>
    <name evidence="7" type="ORF">H9853_05895</name>
</gene>
<keyword evidence="2" id="KW-0479">Metal-binding</keyword>
<evidence type="ECO:0000313" key="7">
    <source>
        <dbReference type="EMBL" id="HIX54539.1"/>
    </source>
</evidence>
<dbReference type="Gene3D" id="2.60.40.420">
    <property type="entry name" value="Cupredoxins - blue copper proteins"/>
    <property type="match status" value="1"/>
</dbReference>
<dbReference type="Pfam" id="PF00127">
    <property type="entry name" value="Copper-bind"/>
    <property type="match status" value="1"/>
</dbReference>
<comment type="caution">
    <text evidence="7">The sequence shown here is derived from an EMBL/GenBank/DDBJ whole genome shotgun (WGS) entry which is preliminary data.</text>
</comment>
<dbReference type="AlphaFoldDB" id="A0A9D1W8E9"/>
<feature type="chain" id="PRO_5038898320" evidence="5">
    <location>
        <begin position="21"/>
        <end position="181"/>
    </location>
</feature>
<evidence type="ECO:0000256" key="2">
    <source>
        <dbReference type="ARBA" id="ARBA00022723"/>
    </source>
</evidence>
<dbReference type="InterPro" id="IPR028871">
    <property type="entry name" value="BlueCu_1_BS"/>
</dbReference>
<dbReference type="InterPro" id="IPR050845">
    <property type="entry name" value="Cu-binding_ET"/>
</dbReference>
<dbReference type="InterPro" id="IPR008972">
    <property type="entry name" value="Cupredoxin"/>
</dbReference>
<protein>
    <submittedName>
        <fullName evidence="7">Azurin</fullName>
    </submittedName>
</protein>
<organism evidence="7 8">
    <name type="scientific">Candidatus Sphingobacterium stercoripullorum</name>
    <dbReference type="NCBI Taxonomy" id="2838759"/>
    <lineage>
        <taxon>Bacteria</taxon>
        <taxon>Pseudomonadati</taxon>
        <taxon>Bacteroidota</taxon>
        <taxon>Sphingobacteriia</taxon>
        <taxon>Sphingobacteriales</taxon>
        <taxon>Sphingobacteriaceae</taxon>
        <taxon>Sphingobacterium</taxon>
    </lineage>
</organism>
<evidence type="ECO:0000256" key="3">
    <source>
        <dbReference type="ARBA" id="ARBA00022982"/>
    </source>
</evidence>
<dbReference type="InterPro" id="IPR000923">
    <property type="entry name" value="BlueCu_1"/>
</dbReference>
<dbReference type="CDD" id="cd13922">
    <property type="entry name" value="Azurin"/>
    <property type="match status" value="1"/>
</dbReference>
<accession>A0A9D1W8E9</accession>
<dbReference type="Proteomes" id="UP000824156">
    <property type="component" value="Unassembled WGS sequence"/>
</dbReference>
<evidence type="ECO:0000313" key="8">
    <source>
        <dbReference type="Proteomes" id="UP000824156"/>
    </source>
</evidence>
<evidence type="ECO:0000256" key="4">
    <source>
        <dbReference type="ARBA" id="ARBA00023008"/>
    </source>
</evidence>